<evidence type="ECO:0000256" key="1">
    <source>
        <dbReference type="ARBA" id="ARBA00010751"/>
    </source>
</evidence>
<protein>
    <recommendedName>
        <fullName evidence="2">UPF0145 protein Pla163_13890</fullName>
    </recommendedName>
</protein>
<comment type="similarity">
    <text evidence="1 2">Belongs to the UPF0145 family.</text>
</comment>
<dbReference type="RefSeq" id="WP_145185543.1">
    <property type="nucleotide sequence ID" value="NZ_CP036290.1"/>
</dbReference>
<evidence type="ECO:0000256" key="2">
    <source>
        <dbReference type="HAMAP-Rule" id="MF_00338"/>
    </source>
</evidence>
<gene>
    <name evidence="3" type="ORF">Pla163_13890</name>
</gene>
<dbReference type="Proteomes" id="UP000319342">
    <property type="component" value="Chromosome"/>
</dbReference>
<reference evidence="3 4" key="1">
    <citation type="submission" date="2019-02" db="EMBL/GenBank/DDBJ databases">
        <title>Deep-cultivation of Planctomycetes and their phenomic and genomic characterization uncovers novel biology.</title>
        <authorList>
            <person name="Wiegand S."/>
            <person name="Jogler M."/>
            <person name="Boedeker C."/>
            <person name="Pinto D."/>
            <person name="Vollmers J."/>
            <person name="Rivas-Marin E."/>
            <person name="Kohn T."/>
            <person name="Peeters S.H."/>
            <person name="Heuer A."/>
            <person name="Rast P."/>
            <person name="Oberbeckmann S."/>
            <person name="Bunk B."/>
            <person name="Jeske O."/>
            <person name="Meyerdierks A."/>
            <person name="Storesund J.E."/>
            <person name="Kallscheuer N."/>
            <person name="Luecker S."/>
            <person name="Lage O.M."/>
            <person name="Pohl T."/>
            <person name="Merkel B.J."/>
            <person name="Hornburger P."/>
            <person name="Mueller R.-W."/>
            <person name="Bruemmer F."/>
            <person name="Labrenz M."/>
            <person name="Spormann A.M."/>
            <person name="Op den Camp H."/>
            <person name="Overmann J."/>
            <person name="Amann R."/>
            <person name="Jetten M.S.M."/>
            <person name="Mascher T."/>
            <person name="Medema M.H."/>
            <person name="Devos D.P."/>
            <person name="Kaster A.-K."/>
            <person name="Ovreas L."/>
            <person name="Rohde M."/>
            <person name="Galperin M.Y."/>
            <person name="Jogler C."/>
        </authorList>
    </citation>
    <scope>NUCLEOTIDE SEQUENCE [LARGE SCALE GENOMIC DNA]</scope>
    <source>
        <strain evidence="3 4">Pla163</strain>
    </source>
</reference>
<dbReference type="PANTHER" id="PTHR34068">
    <property type="entry name" value="UPF0145 PROTEIN YBJQ"/>
    <property type="match status" value="1"/>
</dbReference>
<dbReference type="SUPFAM" id="SSF117782">
    <property type="entry name" value="YbjQ-like"/>
    <property type="match status" value="1"/>
</dbReference>
<accession>A0A518CYM3</accession>
<dbReference type="OrthoDB" id="9796448at2"/>
<dbReference type="Pfam" id="PF01906">
    <property type="entry name" value="YbjQ_1"/>
    <property type="match status" value="1"/>
</dbReference>
<dbReference type="Gene3D" id="3.30.110.70">
    <property type="entry name" value="Hypothetical protein apc22750. Chain B"/>
    <property type="match status" value="1"/>
</dbReference>
<dbReference type="EMBL" id="CP036290">
    <property type="protein sequence ID" value="QDU84282.1"/>
    <property type="molecule type" value="Genomic_DNA"/>
</dbReference>
<organism evidence="3 4">
    <name type="scientific">Rohdeia mirabilis</name>
    <dbReference type="NCBI Taxonomy" id="2528008"/>
    <lineage>
        <taxon>Bacteria</taxon>
        <taxon>Pseudomonadati</taxon>
        <taxon>Planctomycetota</taxon>
        <taxon>Planctomycetia</taxon>
        <taxon>Planctomycetia incertae sedis</taxon>
        <taxon>Rohdeia</taxon>
    </lineage>
</organism>
<dbReference type="InterPro" id="IPR035439">
    <property type="entry name" value="UPF0145_dom_sf"/>
</dbReference>
<dbReference type="AlphaFoldDB" id="A0A518CYM3"/>
<dbReference type="PANTHER" id="PTHR34068:SF1">
    <property type="entry name" value="UPF0145 PROTEIN YBJQ"/>
    <property type="match status" value="1"/>
</dbReference>
<proteinExistence type="inferred from homology"/>
<keyword evidence="4" id="KW-1185">Reference proteome</keyword>
<dbReference type="InterPro" id="IPR002765">
    <property type="entry name" value="UPF0145_YbjQ-like"/>
</dbReference>
<dbReference type="NCBIfam" id="NF002776">
    <property type="entry name" value="PRK02877.1"/>
    <property type="match status" value="1"/>
</dbReference>
<sequence>MILSTTPSLDGRTITNYLGIVTGEAIMGANLFKDLFASIRDIVGGRSAAYEQELMKARTVAMAELEERARELGANAVVGIDLDYEVVGQQGGMLMVSISGTAVTVQ</sequence>
<name>A0A518CYM3_9BACT</name>
<evidence type="ECO:0000313" key="3">
    <source>
        <dbReference type="EMBL" id="QDU84282.1"/>
    </source>
</evidence>
<dbReference type="HAMAP" id="MF_00338">
    <property type="entry name" value="UPF0145"/>
    <property type="match status" value="1"/>
</dbReference>
<evidence type="ECO:0000313" key="4">
    <source>
        <dbReference type="Proteomes" id="UP000319342"/>
    </source>
</evidence>